<dbReference type="InterPro" id="IPR001930">
    <property type="entry name" value="Peptidase_M1"/>
</dbReference>
<feature type="domain" description="Aminopeptidase N-like N-terminal" evidence="17">
    <location>
        <begin position="50"/>
        <end position="189"/>
    </location>
</feature>
<keyword evidence="10" id="KW-0862">Zinc</keyword>
<sequence>MRTDTAPKTTYLKDYKVPDYKVRDIELTFRIFDDYTEVVSKAHYIKNHTGADDLVLNGEELILKSISIGGQPLDANEYSVDEKFLKIRCLGEEFILEITTHINPAANTSLEGLYKSEGNYCTQCESEGFRKITFFPDRPDVMSIFTTRIEAPKSLPVLLSNGNLIEEGELDSDRHFTVWNDPFPKPCYLFALVAGKLDHIRDEFTTMTGRKVDLYIYARSPDLPQCYWAMESLIRSMKWDEEVFGREYQLNRFNIVAVSDFNFGAMENTSLNIFNTALVLAEAETATDNDFLRVEGVVAHEYFHNWSGNRVTCRDWFQLSLKEGLTVFRDQEFTADVNSRAVKRIDDVVLLRARQFPEDAGPLSHPIRPDNYIEINNFYTLTVYEKGGEVIRMQKTLMGPEKFREGTDLYFNRFDGQAVTCDDFVQAMQEASGRDLSHFKLWYSQAGTPEIIASGHYDEKSKNYTLDLEQIIPATVGQPTKKAMHIPVTVGLISPNGDEIVSSTILELTKDKQQFTFENISAKPVPSILRNFSAPVKLTTDLSDDEYRFLMVHDTDGFNRWESGQIIAMRLILNLLKNESTDISPFIQSISALLDQCLDPKQDKALLARMLSLPDISIIGQECEIIDPDAIYNVLMHLNREILAQCRDRIQAVFDKVNTQKEYKPDPVSMGERALKRVVLKYLSANYDDHAVKLAKLVYDNANNMTDRMIGLSALMDTASAERGVALAHFHDKFKNYALVIDKWFSAQAMAVRINTLDDIKNLSKHPDFNIKNPNRVRSLYSTFSINNPVKFHARDGSGYNLLLKAVIDTDSINPHVSSRLLTAIRDWKRYTPDRQDKMKKILEIIIETKGLSPHAFEIASKTLNG</sequence>
<comment type="similarity">
    <text evidence="3">Belongs to the peptidase M1 family.</text>
</comment>
<dbReference type="InterPro" id="IPR038438">
    <property type="entry name" value="PepN_Ig-like_sf"/>
</dbReference>
<dbReference type="EC" id="3.4.11.2" evidence="4"/>
<evidence type="ECO:0000256" key="5">
    <source>
        <dbReference type="ARBA" id="ARBA00015611"/>
    </source>
</evidence>
<feature type="domain" description="Peptidase M1 membrane alanine aminopeptidase" evidence="14">
    <location>
        <begin position="228"/>
        <end position="439"/>
    </location>
</feature>
<gene>
    <name evidence="18" type="ORF">DI586_06090</name>
</gene>
<dbReference type="PRINTS" id="PR00756">
    <property type="entry name" value="ALADIPTASE"/>
</dbReference>
<dbReference type="Gene3D" id="1.25.50.10">
    <property type="entry name" value="Peptidase M1, alanyl aminopeptidase, C-terminal domain"/>
    <property type="match status" value="1"/>
</dbReference>
<dbReference type="PANTHER" id="PTHR46322">
    <property type="entry name" value="PUROMYCIN-SENSITIVE AMINOPEPTIDASE"/>
    <property type="match status" value="1"/>
</dbReference>
<comment type="caution">
    <text evidence="18">The sequence shown here is derived from an EMBL/GenBank/DDBJ whole genome shotgun (WGS) entry which is preliminary data.</text>
</comment>
<dbReference type="NCBIfam" id="TIGR02414">
    <property type="entry name" value="pepN_proteo"/>
    <property type="match status" value="1"/>
</dbReference>
<evidence type="ECO:0000259" key="16">
    <source>
        <dbReference type="Pfam" id="PF17432"/>
    </source>
</evidence>
<evidence type="ECO:0000313" key="18">
    <source>
        <dbReference type="EMBL" id="PZP55687.1"/>
    </source>
</evidence>
<evidence type="ECO:0000256" key="9">
    <source>
        <dbReference type="ARBA" id="ARBA00022801"/>
    </source>
</evidence>
<dbReference type="EMBL" id="QFOT01000055">
    <property type="protein sequence ID" value="PZP55687.1"/>
    <property type="molecule type" value="Genomic_DNA"/>
</dbReference>
<evidence type="ECO:0000256" key="6">
    <source>
        <dbReference type="ARBA" id="ARBA00022438"/>
    </source>
</evidence>
<dbReference type="InterPro" id="IPR012779">
    <property type="entry name" value="Peptidase_M1_pepN"/>
</dbReference>
<evidence type="ECO:0000256" key="1">
    <source>
        <dbReference type="ARBA" id="ARBA00000098"/>
    </source>
</evidence>
<dbReference type="CDD" id="cd09600">
    <property type="entry name" value="M1_APN"/>
    <property type="match status" value="1"/>
</dbReference>
<dbReference type="InterPro" id="IPR035414">
    <property type="entry name" value="Peptidase_M1_pepN_Ig-like"/>
</dbReference>
<dbReference type="SUPFAM" id="SSF63737">
    <property type="entry name" value="Leukotriene A4 hydrolase N-terminal domain"/>
    <property type="match status" value="1"/>
</dbReference>
<evidence type="ECO:0000256" key="10">
    <source>
        <dbReference type="ARBA" id="ARBA00022833"/>
    </source>
</evidence>
<keyword evidence="9" id="KW-0378">Hydrolase</keyword>
<evidence type="ECO:0000259" key="14">
    <source>
        <dbReference type="Pfam" id="PF01433"/>
    </source>
</evidence>
<dbReference type="FunFam" id="1.10.390.10:FF:000002">
    <property type="entry name" value="Aminopeptidase N"/>
    <property type="match status" value="1"/>
</dbReference>
<keyword evidence="11" id="KW-0482">Metalloprotease</keyword>
<keyword evidence="6 18" id="KW-0031">Aminopeptidase</keyword>
<name>A0A2W5FPF8_9BACT</name>
<reference evidence="18 19" key="1">
    <citation type="submission" date="2017-08" db="EMBL/GenBank/DDBJ databases">
        <title>Infants hospitalized years apart are colonized by the same room-sourced microbial strains.</title>
        <authorList>
            <person name="Brooks B."/>
            <person name="Olm M.R."/>
            <person name="Firek B.A."/>
            <person name="Baker R."/>
            <person name="Thomas B.C."/>
            <person name="Morowitz M.J."/>
            <person name="Banfield J.F."/>
        </authorList>
    </citation>
    <scope>NUCLEOTIDE SEQUENCE [LARGE SCALE GENOMIC DNA]</scope>
    <source>
        <strain evidence="18">S2_006_000_R2_64</strain>
    </source>
</reference>
<evidence type="ECO:0000313" key="19">
    <source>
        <dbReference type="Proteomes" id="UP000249739"/>
    </source>
</evidence>
<keyword evidence="8" id="KW-0479">Metal-binding</keyword>
<evidence type="ECO:0000256" key="13">
    <source>
        <dbReference type="ARBA" id="ARBA00059739"/>
    </source>
</evidence>
<feature type="domain" description="Peptidase M1 alanyl aminopeptidase Ig-like fold" evidence="15">
    <location>
        <begin position="447"/>
        <end position="540"/>
    </location>
</feature>
<dbReference type="InterPro" id="IPR037144">
    <property type="entry name" value="Peptidase_M1_pepN_C_sf"/>
</dbReference>
<dbReference type="Pfam" id="PF11940">
    <property type="entry name" value="DUF3458"/>
    <property type="match status" value="1"/>
</dbReference>
<dbReference type="Gene3D" id="2.60.40.1730">
    <property type="entry name" value="tricorn interacting facor f3 domain"/>
    <property type="match status" value="1"/>
</dbReference>
<dbReference type="GO" id="GO:0016285">
    <property type="term" value="F:alanyl aminopeptidase activity"/>
    <property type="evidence" value="ECO:0007669"/>
    <property type="project" value="UniProtKB-EC"/>
</dbReference>
<comment type="function">
    <text evidence="13">Aminopeptidase N is involved in the degradation of intracellular peptides generated by protein breakdown during normal growth as well as in response to nutrient starvation.</text>
</comment>
<dbReference type="Proteomes" id="UP000249739">
    <property type="component" value="Unassembled WGS sequence"/>
</dbReference>
<evidence type="ECO:0000256" key="8">
    <source>
        <dbReference type="ARBA" id="ARBA00022723"/>
    </source>
</evidence>
<dbReference type="SUPFAM" id="SSF55486">
    <property type="entry name" value="Metalloproteases ('zincins'), catalytic domain"/>
    <property type="match status" value="1"/>
</dbReference>
<dbReference type="Pfam" id="PF17900">
    <property type="entry name" value="Peptidase_M1_N"/>
    <property type="match status" value="1"/>
</dbReference>
<dbReference type="InterPro" id="IPR014782">
    <property type="entry name" value="Peptidase_M1_dom"/>
</dbReference>
<dbReference type="PANTHER" id="PTHR46322:SF1">
    <property type="entry name" value="PUROMYCIN-SENSITIVE AMINOPEPTIDASE"/>
    <property type="match status" value="1"/>
</dbReference>
<proteinExistence type="inferred from homology"/>
<evidence type="ECO:0000259" key="15">
    <source>
        <dbReference type="Pfam" id="PF11940"/>
    </source>
</evidence>
<dbReference type="Gene3D" id="3.30.2010.30">
    <property type="match status" value="1"/>
</dbReference>
<comment type="catalytic activity">
    <reaction evidence="1">
        <text>Release of an N-terminal amino acid, Xaa-|-Yaa- from a peptide, amide or arylamide. Xaa is preferably Ala, but may be most amino acids including Pro (slow action). When a terminal hydrophobic residue is followed by a prolyl residue, the two may be released as an intact Xaa-Pro dipeptide.</text>
        <dbReference type="EC" id="3.4.11.2"/>
    </reaction>
</comment>
<dbReference type="InterPro" id="IPR045357">
    <property type="entry name" value="Aminopeptidase_N-like_N"/>
</dbReference>
<dbReference type="Gene3D" id="1.10.390.10">
    <property type="entry name" value="Neutral Protease Domain 2"/>
    <property type="match status" value="1"/>
</dbReference>
<dbReference type="InterPro" id="IPR042097">
    <property type="entry name" value="Aminopeptidase_N-like_N_sf"/>
</dbReference>
<comment type="cofactor">
    <cofactor evidence="2">
        <name>Zn(2+)</name>
        <dbReference type="ChEBI" id="CHEBI:29105"/>
    </cofactor>
</comment>
<dbReference type="FunFam" id="3.30.2010.30:FF:000002">
    <property type="entry name" value="Putative aminopeptidase N"/>
    <property type="match status" value="1"/>
</dbReference>
<organism evidence="18 19">
    <name type="scientific">Micavibrio aeruginosavorus</name>
    <dbReference type="NCBI Taxonomy" id="349221"/>
    <lineage>
        <taxon>Bacteria</taxon>
        <taxon>Pseudomonadati</taxon>
        <taxon>Bdellovibrionota</taxon>
        <taxon>Bdellovibrionia</taxon>
        <taxon>Bdellovibrionales</taxon>
        <taxon>Pseudobdellovibrionaceae</taxon>
        <taxon>Micavibrio</taxon>
    </lineage>
</organism>
<accession>A0A2W5FPF8</accession>
<protein>
    <recommendedName>
        <fullName evidence="5">Aminopeptidase N</fullName>
        <ecNumber evidence="4">3.4.11.2</ecNumber>
    </recommendedName>
    <alternativeName>
        <fullName evidence="12">Alpha-aminoacylpeptide hydrolase</fullName>
    </alternativeName>
</protein>
<dbReference type="GO" id="GO:0008270">
    <property type="term" value="F:zinc ion binding"/>
    <property type="evidence" value="ECO:0007669"/>
    <property type="project" value="InterPro"/>
</dbReference>
<dbReference type="FunFam" id="2.60.40.1840:FF:000001">
    <property type="entry name" value="Aminopeptidase N"/>
    <property type="match status" value="1"/>
</dbReference>
<feature type="domain" description="Peptidase M1 alanyl aminopeptidase C-terminal" evidence="16">
    <location>
        <begin position="544"/>
        <end position="865"/>
    </location>
</feature>
<dbReference type="Pfam" id="PF01433">
    <property type="entry name" value="Peptidase_M1"/>
    <property type="match status" value="1"/>
</dbReference>
<dbReference type="Gene3D" id="2.60.40.1840">
    <property type="match status" value="1"/>
</dbReference>
<dbReference type="Pfam" id="PF17432">
    <property type="entry name" value="DUF3458_C"/>
    <property type="match status" value="1"/>
</dbReference>
<evidence type="ECO:0000259" key="17">
    <source>
        <dbReference type="Pfam" id="PF17900"/>
    </source>
</evidence>
<dbReference type="FunFam" id="2.60.40.1730:FF:000005">
    <property type="entry name" value="Aminopeptidase N"/>
    <property type="match status" value="1"/>
</dbReference>
<evidence type="ECO:0000256" key="4">
    <source>
        <dbReference type="ARBA" id="ARBA00012564"/>
    </source>
</evidence>
<evidence type="ECO:0000256" key="12">
    <source>
        <dbReference type="ARBA" id="ARBA00029840"/>
    </source>
</evidence>
<dbReference type="InterPro" id="IPR027268">
    <property type="entry name" value="Peptidase_M4/M1_CTD_sf"/>
</dbReference>
<dbReference type="AlphaFoldDB" id="A0A2W5FPF8"/>
<dbReference type="GO" id="GO:0006508">
    <property type="term" value="P:proteolysis"/>
    <property type="evidence" value="ECO:0007669"/>
    <property type="project" value="UniProtKB-KW"/>
</dbReference>
<evidence type="ECO:0000256" key="7">
    <source>
        <dbReference type="ARBA" id="ARBA00022670"/>
    </source>
</evidence>
<evidence type="ECO:0000256" key="2">
    <source>
        <dbReference type="ARBA" id="ARBA00001947"/>
    </source>
</evidence>
<dbReference type="InterPro" id="IPR024601">
    <property type="entry name" value="Peptidase_M1_pepN_C"/>
</dbReference>
<evidence type="ECO:0000256" key="3">
    <source>
        <dbReference type="ARBA" id="ARBA00010136"/>
    </source>
</evidence>
<dbReference type="GO" id="GO:0008237">
    <property type="term" value="F:metallopeptidase activity"/>
    <property type="evidence" value="ECO:0007669"/>
    <property type="project" value="UniProtKB-KW"/>
</dbReference>
<keyword evidence="7" id="KW-0645">Protease</keyword>
<evidence type="ECO:0000256" key="11">
    <source>
        <dbReference type="ARBA" id="ARBA00023049"/>
    </source>
</evidence>